<dbReference type="Gene3D" id="3.30.559.10">
    <property type="entry name" value="Chloramphenicol acetyltransferase-like domain"/>
    <property type="match status" value="1"/>
</dbReference>
<dbReference type="Pfam" id="PF00550">
    <property type="entry name" value="PP-binding"/>
    <property type="match status" value="2"/>
</dbReference>
<dbReference type="Pfam" id="PF00501">
    <property type="entry name" value="AMP-binding"/>
    <property type="match status" value="1"/>
</dbReference>
<dbReference type="Gene3D" id="3.40.50.1820">
    <property type="entry name" value="alpha/beta hydrolase"/>
    <property type="match status" value="1"/>
</dbReference>
<dbReference type="GO" id="GO:0031177">
    <property type="term" value="F:phosphopantetheine binding"/>
    <property type="evidence" value="ECO:0007669"/>
    <property type="project" value="TreeGrafter"/>
</dbReference>
<dbReference type="InterPro" id="IPR029058">
    <property type="entry name" value="AB_hydrolase_fold"/>
</dbReference>
<evidence type="ECO:0000259" key="4">
    <source>
        <dbReference type="PROSITE" id="PS50075"/>
    </source>
</evidence>
<reference evidence="5 6" key="1">
    <citation type="submission" date="2018-11" db="EMBL/GenBank/DDBJ databases">
        <authorList>
            <consortium name="Pathogen Informatics"/>
        </authorList>
    </citation>
    <scope>NUCLEOTIDE SEQUENCE [LARGE SCALE GENOMIC DNA]</scope>
</reference>
<evidence type="ECO:0000256" key="1">
    <source>
        <dbReference type="ARBA" id="ARBA00012480"/>
    </source>
</evidence>
<dbReference type="InterPro" id="IPR001031">
    <property type="entry name" value="Thioesterase"/>
</dbReference>
<evidence type="ECO:0000256" key="2">
    <source>
        <dbReference type="ARBA" id="ARBA00022450"/>
    </source>
</evidence>
<dbReference type="InterPro" id="IPR009081">
    <property type="entry name" value="PP-bd_ACP"/>
</dbReference>
<dbReference type="Pfam" id="PF08659">
    <property type="entry name" value="KR"/>
    <property type="match status" value="1"/>
</dbReference>
<gene>
    <name evidence="5" type="ORF">SVUK_LOCUS9318</name>
</gene>
<keyword evidence="6" id="KW-1185">Reference proteome</keyword>
<dbReference type="PROSITE" id="PS50075">
    <property type="entry name" value="CARRIER"/>
    <property type="match status" value="2"/>
</dbReference>
<dbReference type="SUPFAM" id="SSF47336">
    <property type="entry name" value="ACP-like"/>
    <property type="match status" value="2"/>
</dbReference>
<feature type="domain" description="Carrier" evidence="4">
    <location>
        <begin position="1081"/>
        <end position="1162"/>
    </location>
</feature>
<dbReference type="SMART" id="SM00822">
    <property type="entry name" value="PKS_KR"/>
    <property type="match status" value="1"/>
</dbReference>
<dbReference type="Proteomes" id="UP000270094">
    <property type="component" value="Unassembled WGS sequence"/>
</dbReference>
<dbReference type="InterPro" id="IPR023213">
    <property type="entry name" value="CAT-like_dom_sf"/>
</dbReference>
<feature type="domain" description="Carrier" evidence="4">
    <location>
        <begin position="226"/>
        <end position="300"/>
    </location>
</feature>
<dbReference type="InterPro" id="IPR036736">
    <property type="entry name" value="ACP-like_sf"/>
</dbReference>
<dbReference type="SUPFAM" id="SSF51735">
    <property type="entry name" value="NAD(P)-binding Rossmann-fold domains"/>
    <property type="match status" value="1"/>
</dbReference>
<evidence type="ECO:0000313" key="5">
    <source>
        <dbReference type="EMBL" id="VDM74320.1"/>
    </source>
</evidence>
<accession>A0A3P7IMQ8</accession>
<evidence type="ECO:0000256" key="3">
    <source>
        <dbReference type="ARBA" id="ARBA00022553"/>
    </source>
</evidence>
<dbReference type="GO" id="GO:0044550">
    <property type="term" value="P:secondary metabolite biosynthetic process"/>
    <property type="evidence" value="ECO:0007669"/>
    <property type="project" value="TreeGrafter"/>
</dbReference>
<evidence type="ECO:0000313" key="6">
    <source>
        <dbReference type="Proteomes" id="UP000270094"/>
    </source>
</evidence>
<organism evidence="5 6">
    <name type="scientific">Strongylus vulgaris</name>
    <name type="common">Blood worm</name>
    <dbReference type="NCBI Taxonomy" id="40348"/>
    <lineage>
        <taxon>Eukaryota</taxon>
        <taxon>Metazoa</taxon>
        <taxon>Ecdysozoa</taxon>
        <taxon>Nematoda</taxon>
        <taxon>Chromadorea</taxon>
        <taxon>Rhabditida</taxon>
        <taxon>Rhabditina</taxon>
        <taxon>Rhabditomorpha</taxon>
        <taxon>Strongyloidea</taxon>
        <taxon>Strongylidae</taxon>
        <taxon>Strongylus</taxon>
    </lineage>
</organism>
<dbReference type="InterPro" id="IPR042099">
    <property type="entry name" value="ANL_N_sf"/>
</dbReference>
<dbReference type="Pfam" id="PF00668">
    <property type="entry name" value="Condensation"/>
    <property type="match status" value="1"/>
</dbReference>
<dbReference type="PANTHER" id="PTHR45527">
    <property type="entry name" value="NONRIBOSOMAL PEPTIDE SYNTHETASE"/>
    <property type="match status" value="1"/>
</dbReference>
<dbReference type="EC" id="3.1.2.14" evidence="1"/>
<dbReference type="InterPro" id="IPR036291">
    <property type="entry name" value="NAD(P)-bd_dom_sf"/>
</dbReference>
<dbReference type="Gene3D" id="3.30.559.30">
    <property type="entry name" value="Nonribosomal peptide synthetase, condensation domain"/>
    <property type="match status" value="1"/>
</dbReference>
<dbReference type="InterPro" id="IPR013968">
    <property type="entry name" value="PKS_KR"/>
</dbReference>
<proteinExistence type="predicted"/>
<dbReference type="PANTHER" id="PTHR45527:SF1">
    <property type="entry name" value="FATTY ACID SYNTHASE"/>
    <property type="match status" value="1"/>
</dbReference>
<dbReference type="InterPro" id="IPR000873">
    <property type="entry name" value="AMP-dep_synth/lig_dom"/>
</dbReference>
<dbReference type="Pfam" id="PF00975">
    <property type="entry name" value="Thioesterase"/>
    <property type="match status" value="1"/>
</dbReference>
<keyword evidence="3" id="KW-0597">Phosphoprotein</keyword>
<dbReference type="GO" id="GO:0043041">
    <property type="term" value="P:amino acid activation for nonribosomal peptide biosynthetic process"/>
    <property type="evidence" value="ECO:0007669"/>
    <property type="project" value="TreeGrafter"/>
</dbReference>
<sequence length="1319" mass="149513">MIYAEAPKSDSDIHLGETVAVIGGGGAIGSTYVEMLRKITGVTNVVILSRKYGNLNTIIHAAGEATTKSLEKTVPDMLKVLLPKVAGLTNILDYLKNNKLKLENLIMASSLSSIVALQGTDDYAAANIFMDALALNGDPHVNRILSVQWPAWKSAGMAATFGHNELHSMLMRTAISPQIARQAVRETLGFAGVVAHSLISPLEMRELIEKAQLTGERVKVSENSSKKNESLKEKVACIWREVLGVEVQNDTDFFDNGGNSLSALRVVWTLNTMLKIDITVATLFKYPLFQDFVSILPCQTSPVKVDPFDRTLPAELTYSQENMFLLRHLEKGPQYNILFAIYFRKTTKKFSKETLTHSIHSLIARQHSLRTCFCQKTETSTSYQTVLSLTESYQNLSCIDVKPLDHEQIIEEERNYEFNLEKVPLRVRLNQINNDYVVLFNQHHILTDGWSITVLAQELNSIYTMYWRSKKERVQPIPYSVCEYAQWQRKNLDFSKELEELKSQLLGREATALPQKSVGEKSRDFKKLVQILPDPLAHCLSKMAKTYHTTEFVIALSAFVFTLRKLKANSQDDSIVLKANSQDDSIVVGCPVLGRSEKVKDLIGYFLNNIVVSLDVRLDDSLENVILSVKKATADTRRFEHVPFHKLVAKLNPKRQLNEHPVFQIFFNYRHELDFPRVEIPNAKVKINQLSMNKIFNLSISFDETSNGTRIMMEYNSSKYYVETIRLLMKNMLRNFIMRDNLQDIQTQNRVDYPICVSSGDDVVALEMDTGDAPEVILAMHQIGVGYAPIDPTWPKLRKAQILERTPVILNVSKDTLTHISQKSSKRKRFKFNRISADDIAYIIHTSGSTGPPKGVVLSHKNLSSFLRGATRQTLMRPGYRISNSVNIVFDVSVMNIFASCVNACELCIHDNVRYAPFEVKELQCDFAFFTSATFNALTIEDLQRMTSLEKLFVGGESVNDRILSKALELGIDVTQIYGPTEDTVWSLTNRCKLLKNEGSLIGTPMLNETCSTKANVYEGELVLEGSKIARGYINDPENKQFYIENGKRCYSTGDIVKYERYGFTFKGRIDDQIKIRGHRIEAKEVERAILVSSPEVSEAYKLIDVKEVNENDSFFSLGGHSLLLFDLKKRIFDKFKVTIDVHELFANVTIADLAKLITTKRQMRNFDVDTSIIIKLRETSQGKLNAYFIHAIGGSIFPYHAFLHLLPKEINIYAIEYKLHFTATSLKELAAFYAKAVSAHTKNIPAFLMGHSLGGLLSREMVEEMKLWGKEVPFVVMFDTWYIQPETLNIEKVMAFAELRPDSVNVSVDYRKWYGSLL</sequence>
<dbReference type="GO" id="GO:0005737">
    <property type="term" value="C:cytoplasm"/>
    <property type="evidence" value="ECO:0007669"/>
    <property type="project" value="TreeGrafter"/>
</dbReference>
<dbReference type="GO" id="GO:0016297">
    <property type="term" value="F:fatty acyl-[ACP] hydrolase activity"/>
    <property type="evidence" value="ECO:0007669"/>
    <property type="project" value="UniProtKB-EC"/>
</dbReference>
<protein>
    <recommendedName>
        <fullName evidence="1">oleoyl-[acyl-carrier-protein] hydrolase</fullName>
        <ecNumber evidence="1">3.1.2.14</ecNumber>
    </recommendedName>
</protein>
<dbReference type="Gene3D" id="1.10.1200.10">
    <property type="entry name" value="ACP-like"/>
    <property type="match status" value="2"/>
</dbReference>
<dbReference type="SUPFAM" id="SSF53474">
    <property type="entry name" value="alpha/beta-Hydrolases"/>
    <property type="match status" value="1"/>
</dbReference>
<dbReference type="OrthoDB" id="329835at2759"/>
<keyword evidence="2" id="KW-0596">Phosphopantetheine</keyword>
<dbReference type="PROSITE" id="PS00455">
    <property type="entry name" value="AMP_BINDING"/>
    <property type="match status" value="1"/>
</dbReference>
<dbReference type="SUPFAM" id="SSF52777">
    <property type="entry name" value="CoA-dependent acyltransferases"/>
    <property type="match status" value="2"/>
</dbReference>
<dbReference type="Gene3D" id="3.40.50.720">
    <property type="entry name" value="NAD(P)-binding Rossmann-like Domain"/>
    <property type="match status" value="1"/>
</dbReference>
<dbReference type="SUPFAM" id="SSF56801">
    <property type="entry name" value="Acetyl-CoA synthetase-like"/>
    <property type="match status" value="1"/>
</dbReference>
<dbReference type="InterPro" id="IPR001242">
    <property type="entry name" value="Condensation_dom"/>
</dbReference>
<name>A0A3P7IMQ8_STRVU</name>
<dbReference type="InterPro" id="IPR020845">
    <property type="entry name" value="AMP-binding_CS"/>
</dbReference>
<dbReference type="InterPro" id="IPR057326">
    <property type="entry name" value="KR_dom"/>
</dbReference>
<dbReference type="Gene3D" id="3.40.50.12780">
    <property type="entry name" value="N-terminal domain of ligase-like"/>
    <property type="match status" value="1"/>
</dbReference>
<dbReference type="EMBL" id="UYYB01094441">
    <property type="protein sequence ID" value="VDM74320.1"/>
    <property type="molecule type" value="Genomic_DNA"/>
</dbReference>